<dbReference type="Gene3D" id="3.30.2180.10">
    <property type="entry name" value="ATP12-like"/>
    <property type="match status" value="1"/>
</dbReference>
<dbReference type="Gene3D" id="1.10.3580.10">
    <property type="entry name" value="ATP12 ATPase"/>
    <property type="match status" value="1"/>
</dbReference>
<dbReference type="Proteomes" id="UP000193870">
    <property type="component" value="Unassembled WGS sequence"/>
</dbReference>
<accession>A0A1Y5T4E8</accession>
<dbReference type="InterPro" id="IPR023335">
    <property type="entry name" value="ATP12_ortho_dom_sf"/>
</dbReference>
<keyword evidence="5" id="KW-1185">Reference proteome</keyword>
<protein>
    <submittedName>
        <fullName evidence="4">ATP12 chaperone protein</fullName>
    </submittedName>
</protein>
<comment type="similarity">
    <text evidence="1">Belongs to the ATP12 family.</text>
</comment>
<name>A0A1Y5T4E8_9RHOB</name>
<dbReference type="EMBL" id="FWFV01000007">
    <property type="protein sequence ID" value="SLN55562.1"/>
    <property type="molecule type" value="Genomic_DNA"/>
</dbReference>
<dbReference type="InterPro" id="IPR011419">
    <property type="entry name" value="ATP12_ATP_synth-F1-assembly"/>
</dbReference>
<keyword evidence="2" id="KW-0809">Transit peptide</keyword>
<gene>
    <name evidence="4" type="ORF">PAM7066_02657</name>
</gene>
<dbReference type="InterPro" id="IPR042272">
    <property type="entry name" value="ATP12_ATP_synth-F1-assembly_N"/>
</dbReference>
<dbReference type="GO" id="GO:0043461">
    <property type="term" value="P:proton-transporting ATP synthase complex assembly"/>
    <property type="evidence" value="ECO:0007669"/>
    <property type="project" value="InterPro"/>
</dbReference>
<dbReference type="PANTHER" id="PTHR21013:SF10">
    <property type="entry name" value="ATP SYNTHASE MITOCHONDRIAL F1 COMPLEX ASSEMBLY FACTOR 2"/>
    <property type="match status" value="1"/>
</dbReference>
<proteinExistence type="inferred from homology"/>
<evidence type="ECO:0000313" key="4">
    <source>
        <dbReference type="EMBL" id="SLN55562.1"/>
    </source>
</evidence>
<evidence type="ECO:0000313" key="5">
    <source>
        <dbReference type="Proteomes" id="UP000193870"/>
    </source>
</evidence>
<reference evidence="4 5" key="1">
    <citation type="submission" date="2017-03" db="EMBL/GenBank/DDBJ databases">
        <authorList>
            <person name="Afonso C.L."/>
            <person name="Miller P.J."/>
            <person name="Scott M.A."/>
            <person name="Spackman E."/>
            <person name="Goraichik I."/>
            <person name="Dimitrov K.M."/>
            <person name="Suarez D.L."/>
            <person name="Swayne D.E."/>
        </authorList>
    </citation>
    <scope>NUCLEOTIDE SEQUENCE [LARGE SCALE GENOMIC DNA]</scope>
    <source>
        <strain evidence="4 5">CECT 7066</strain>
    </source>
</reference>
<sequence>MSDWAPKRFWKSAQTEPVEGGIRVLLDDKPIRTPAGESLVLPTEALAEAVAAEWDAQAKIVDPGSMPMTRTANSAIDKVAPQKAAVVAALAEYGGTDLLSYRAENPQALVLQQSQMWDPLLDWAEETFGARLVTTQGVMPVAQDAAALDRLVAPMHEMSKFRLAAFHDLVALSGSLVLAHAAAWGARSPVEVWDLSRLDEEWQAEEWGRDEEAEDFAARKRRAFLDAHRFWALAT</sequence>
<dbReference type="PANTHER" id="PTHR21013">
    <property type="entry name" value="ATP SYNTHASE MITOCHONDRIAL F1 COMPLEX ASSEMBLY FACTOR 2/ATP12 PROTEIN, MITOCHONDRIAL PRECURSOR"/>
    <property type="match status" value="1"/>
</dbReference>
<evidence type="ECO:0000256" key="2">
    <source>
        <dbReference type="ARBA" id="ARBA00022946"/>
    </source>
</evidence>
<evidence type="ECO:0000256" key="3">
    <source>
        <dbReference type="ARBA" id="ARBA00023186"/>
    </source>
</evidence>
<dbReference type="Pfam" id="PF07542">
    <property type="entry name" value="ATP12"/>
    <property type="match status" value="1"/>
</dbReference>
<dbReference type="RefSeq" id="WP_085854649.1">
    <property type="nucleotide sequence ID" value="NZ_FOPF01000007.1"/>
</dbReference>
<dbReference type="OrthoDB" id="9797825at2"/>
<dbReference type="STRING" id="315423.SAMN04488020_107183"/>
<organism evidence="4 5">
    <name type="scientific">Palleronia marisminoris</name>
    <dbReference type="NCBI Taxonomy" id="315423"/>
    <lineage>
        <taxon>Bacteria</taxon>
        <taxon>Pseudomonadati</taxon>
        <taxon>Pseudomonadota</taxon>
        <taxon>Alphaproteobacteria</taxon>
        <taxon>Rhodobacterales</taxon>
        <taxon>Roseobacteraceae</taxon>
        <taxon>Palleronia</taxon>
    </lineage>
</organism>
<dbReference type="AlphaFoldDB" id="A0A1Y5T4E8"/>
<evidence type="ECO:0000256" key="1">
    <source>
        <dbReference type="ARBA" id="ARBA00008231"/>
    </source>
</evidence>
<keyword evidence="3" id="KW-0143">Chaperone</keyword>
<dbReference type="SUPFAM" id="SSF160909">
    <property type="entry name" value="ATP12-like"/>
    <property type="match status" value="1"/>
</dbReference>